<comment type="caution">
    <text evidence="2">The sequence shown here is derived from an EMBL/GenBank/DDBJ whole genome shotgun (WGS) entry which is preliminary data.</text>
</comment>
<sequence length="77" mass="9539">MTMPCFWMPLRLRRFELTIRIAIWCFLLVFFRYMCMQQIKRIDKRTTITPERIPANKRDCWFEVTTSSTQVVFYCCR</sequence>
<name>A0A8J8T830_HALGN</name>
<protein>
    <submittedName>
        <fullName evidence="2">Uncharacterized protein</fullName>
    </submittedName>
</protein>
<dbReference type="Proteomes" id="UP000785679">
    <property type="component" value="Unassembled WGS sequence"/>
</dbReference>
<evidence type="ECO:0000256" key="1">
    <source>
        <dbReference type="SAM" id="Phobius"/>
    </source>
</evidence>
<organism evidence="2 3">
    <name type="scientific">Halteria grandinella</name>
    <dbReference type="NCBI Taxonomy" id="5974"/>
    <lineage>
        <taxon>Eukaryota</taxon>
        <taxon>Sar</taxon>
        <taxon>Alveolata</taxon>
        <taxon>Ciliophora</taxon>
        <taxon>Intramacronucleata</taxon>
        <taxon>Spirotrichea</taxon>
        <taxon>Stichotrichia</taxon>
        <taxon>Sporadotrichida</taxon>
        <taxon>Halteriidae</taxon>
        <taxon>Halteria</taxon>
    </lineage>
</organism>
<evidence type="ECO:0000313" key="2">
    <source>
        <dbReference type="EMBL" id="TNV85967.1"/>
    </source>
</evidence>
<accession>A0A8J8T830</accession>
<dbReference type="AlphaFoldDB" id="A0A8J8T830"/>
<keyword evidence="1" id="KW-0472">Membrane</keyword>
<feature type="transmembrane region" description="Helical" evidence="1">
    <location>
        <begin position="17"/>
        <end position="35"/>
    </location>
</feature>
<proteinExistence type="predicted"/>
<keyword evidence="1" id="KW-0812">Transmembrane</keyword>
<keyword evidence="3" id="KW-1185">Reference proteome</keyword>
<gene>
    <name evidence="2" type="ORF">FGO68_gene6909</name>
</gene>
<keyword evidence="1" id="KW-1133">Transmembrane helix</keyword>
<reference evidence="2" key="1">
    <citation type="submission" date="2019-06" db="EMBL/GenBank/DDBJ databases">
        <authorList>
            <person name="Zheng W."/>
        </authorList>
    </citation>
    <scope>NUCLEOTIDE SEQUENCE</scope>
    <source>
        <strain evidence="2">QDHG01</strain>
    </source>
</reference>
<evidence type="ECO:0000313" key="3">
    <source>
        <dbReference type="Proteomes" id="UP000785679"/>
    </source>
</evidence>
<dbReference type="EMBL" id="RRYP01001422">
    <property type="protein sequence ID" value="TNV85967.1"/>
    <property type="molecule type" value="Genomic_DNA"/>
</dbReference>